<protein>
    <recommendedName>
        <fullName evidence="3">DinB superfamily protein</fullName>
    </recommendedName>
</protein>
<reference evidence="2" key="1">
    <citation type="submission" date="2016-10" db="EMBL/GenBank/DDBJ databases">
        <authorList>
            <person name="Varghese N."/>
            <person name="Submissions S."/>
        </authorList>
    </citation>
    <scope>NUCLEOTIDE SEQUENCE [LARGE SCALE GENOMIC DNA]</scope>
    <source>
        <strain evidence="2">CGMCC 4.6858</strain>
    </source>
</reference>
<dbReference type="RefSeq" id="WP_090860792.1">
    <property type="nucleotide sequence ID" value="NZ_FMZM01000017.1"/>
</dbReference>
<dbReference type="SUPFAM" id="SSF109854">
    <property type="entry name" value="DinB/YfiT-like putative metalloenzymes"/>
    <property type="match status" value="1"/>
</dbReference>
<proteinExistence type="predicted"/>
<accession>A0A1G7B536</accession>
<evidence type="ECO:0000313" key="1">
    <source>
        <dbReference type="EMBL" id="SDE22141.1"/>
    </source>
</evidence>
<dbReference type="InterPro" id="IPR007061">
    <property type="entry name" value="MST-like"/>
</dbReference>
<dbReference type="Gene3D" id="1.20.120.450">
    <property type="entry name" value="dinb family like domain"/>
    <property type="match status" value="1"/>
</dbReference>
<dbReference type="STRING" id="1045774.SAMN05421872_11730"/>
<sequence length="182" mass="19771">MTTTDTPALTSERADLLDALHKHRDLFRHTVQGLSDDLAASRPTVSELCLGGLVKHVTAVEGQWCDFITDGPAVQPDVDWANIDWSNPPAEVIAYQNGFRMVEGETLAGLLASYDEAAATTDELLRHVDLDARQPLPAAPWNPPGASWSARRVFVHLVAETAQHAGHADILRETIDGQKSMG</sequence>
<gene>
    <name evidence="1" type="ORF">SAMN05421872_11730</name>
</gene>
<dbReference type="InterPro" id="IPR034660">
    <property type="entry name" value="DinB/YfiT-like"/>
</dbReference>
<dbReference type="AlphaFoldDB" id="A0A1G7B536"/>
<dbReference type="Pfam" id="PF04978">
    <property type="entry name" value="MST"/>
    <property type="match status" value="1"/>
</dbReference>
<keyword evidence="2" id="KW-1185">Reference proteome</keyword>
<dbReference type="OrthoDB" id="4548523at2"/>
<evidence type="ECO:0008006" key="3">
    <source>
        <dbReference type="Google" id="ProtNLM"/>
    </source>
</evidence>
<evidence type="ECO:0000313" key="2">
    <source>
        <dbReference type="Proteomes" id="UP000199034"/>
    </source>
</evidence>
<dbReference type="EMBL" id="FMZM01000017">
    <property type="protein sequence ID" value="SDE22141.1"/>
    <property type="molecule type" value="Genomic_DNA"/>
</dbReference>
<organism evidence="1 2">
    <name type="scientific">Nocardioides lianchengensis</name>
    <dbReference type="NCBI Taxonomy" id="1045774"/>
    <lineage>
        <taxon>Bacteria</taxon>
        <taxon>Bacillati</taxon>
        <taxon>Actinomycetota</taxon>
        <taxon>Actinomycetes</taxon>
        <taxon>Propionibacteriales</taxon>
        <taxon>Nocardioidaceae</taxon>
        <taxon>Nocardioides</taxon>
    </lineage>
</organism>
<dbReference type="Proteomes" id="UP000199034">
    <property type="component" value="Unassembled WGS sequence"/>
</dbReference>
<name>A0A1G7B536_9ACTN</name>